<sequence length="273" mass="30425">MMKRKAFTLIELLSVIAVLAILLSIIMSAVGNIRFLAEKNQSASNIRELATANLIYAQDHGHFSPPSNLTDTIWWHGKRQGGDFDGTGGYLSDYLEGGAVRICPIFKRLLAENEGVQFDRGTGGYGYNTTYYARPDMMLEPIPSGATRGSYQPWWARGNLPVNITAPSRTVMFTSTAIVRMGGIVETGNSVPYRHLQNGQLGERSTPTCHFRFRGEAVVAWGDGHVTFEKRNTRIDTSQNVYGDNNSPYQVGFFGSVEWNGFWNPRAQEQLPY</sequence>
<dbReference type="PANTHER" id="PTHR30093">
    <property type="entry name" value="GENERAL SECRETION PATHWAY PROTEIN G"/>
    <property type="match status" value="1"/>
</dbReference>
<keyword evidence="2" id="KW-1185">Reference proteome</keyword>
<dbReference type="RefSeq" id="WP_185675154.1">
    <property type="nucleotide sequence ID" value="NZ_JACHVB010000020.1"/>
</dbReference>
<dbReference type="AlphaFoldDB" id="A0A842HCM2"/>
<organism evidence="1 2">
    <name type="scientific">Ruficoccus amylovorans</name>
    <dbReference type="NCBI Taxonomy" id="1804625"/>
    <lineage>
        <taxon>Bacteria</taxon>
        <taxon>Pseudomonadati</taxon>
        <taxon>Verrucomicrobiota</taxon>
        <taxon>Opitutia</taxon>
        <taxon>Puniceicoccales</taxon>
        <taxon>Cerasicoccaceae</taxon>
        <taxon>Ruficoccus</taxon>
    </lineage>
</organism>
<protein>
    <submittedName>
        <fullName evidence="1">Type II secretion system protein</fullName>
    </submittedName>
</protein>
<dbReference type="SUPFAM" id="SSF54523">
    <property type="entry name" value="Pili subunits"/>
    <property type="match status" value="1"/>
</dbReference>
<dbReference type="Pfam" id="PF07963">
    <property type="entry name" value="N_methyl"/>
    <property type="match status" value="1"/>
</dbReference>
<accession>A0A842HCM2</accession>
<evidence type="ECO:0000313" key="1">
    <source>
        <dbReference type="EMBL" id="MBC2594172.1"/>
    </source>
</evidence>
<name>A0A842HCM2_9BACT</name>
<dbReference type="InterPro" id="IPR012902">
    <property type="entry name" value="N_methyl_site"/>
</dbReference>
<evidence type="ECO:0000313" key="2">
    <source>
        <dbReference type="Proteomes" id="UP000546464"/>
    </source>
</evidence>
<dbReference type="InterPro" id="IPR045584">
    <property type="entry name" value="Pilin-like"/>
</dbReference>
<dbReference type="EMBL" id="JACHVB010000020">
    <property type="protein sequence ID" value="MBC2594172.1"/>
    <property type="molecule type" value="Genomic_DNA"/>
</dbReference>
<dbReference type="Gene3D" id="3.30.700.10">
    <property type="entry name" value="Glycoprotein, Type 4 Pilin"/>
    <property type="match status" value="1"/>
</dbReference>
<reference evidence="1 2" key="1">
    <citation type="submission" date="2020-07" db="EMBL/GenBank/DDBJ databases">
        <authorList>
            <person name="Feng X."/>
        </authorList>
    </citation>
    <scope>NUCLEOTIDE SEQUENCE [LARGE SCALE GENOMIC DNA]</scope>
    <source>
        <strain evidence="1 2">JCM31066</strain>
    </source>
</reference>
<gene>
    <name evidence="1" type="ORF">H5P28_07845</name>
</gene>
<dbReference type="Proteomes" id="UP000546464">
    <property type="component" value="Unassembled WGS sequence"/>
</dbReference>
<proteinExistence type="predicted"/>
<dbReference type="NCBIfam" id="TIGR02532">
    <property type="entry name" value="IV_pilin_GFxxxE"/>
    <property type="match status" value="1"/>
</dbReference>
<comment type="caution">
    <text evidence="1">The sequence shown here is derived from an EMBL/GenBank/DDBJ whole genome shotgun (WGS) entry which is preliminary data.</text>
</comment>